<dbReference type="Proteomes" id="UP000006997">
    <property type="component" value="Unassembled WGS sequence"/>
</dbReference>
<evidence type="ECO:0000256" key="3">
    <source>
        <dbReference type="ARBA" id="ARBA00023315"/>
    </source>
</evidence>
<proteinExistence type="inferred from homology"/>
<reference evidence="5 6" key="1">
    <citation type="submission" date="2012-04" db="EMBL/GenBank/DDBJ databases">
        <title>The Genome Sequence of Bacillus cereus MC67.</title>
        <authorList>
            <consortium name="The Broad Institute Genome Sequencing Platform"/>
            <consortium name="The Broad Institute Genome Sequencing Center for Infectious Disease"/>
            <person name="Feldgarden M."/>
            <person name="Van der Auwera G.A."/>
            <person name="Mahillon J."/>
            <person name="Duprez V."/>
            <person name="Timmery S."/>
            <person name="Mattelet C."/>
            <person name="Dierick K."/>
            <person name="Sun M."/>
            <person name="Yu Z."/>
            <person name="Zhu L."/>
            <person name="Hu X."/>
            <person name="Shank E.B."/>
            <person name="Swiecicka I."/>
            <person name="Hansen B.M."/>
            <person name="Andrup L."/>
            <person name="Young S.K."/>
            <person name="Zeng Q."/>
            <person name="Gargeya S."/>
            <person name="Fitzgerald M."/>
            <person name="Haas B."/>
            <person name="Abouelleil A."/>
            <person name="Alvarado L."/>
            <person name="Arachchi H.M."/>
            <person name="Berlin A."/>
            <person name="Chapman S.B."/>
            <person name="Goldberg J."/>
            <person name="Griggs A."/>
            <person name="Gujja S."/>
            <person name="Hansen M."/>
            <person name="Howarth C."/>
            <person name="Imamovic A."/>
            <person name="Larimer J."/>
            <person name="McCowen C."/>
            <person name="Montmayeur A."/>
            <person name="Murphy C."/>
            <person name="Neiman D."/>
            <person name="Pearson M."/>
            <person name="Priest M."/>
            <person name="Roberts A."/>
            <person name="Saif S."/>
            <person name="Shea T."/>
            <person name="Sisk P."/>
            <person name="Sykes S."/>
            <person name="Wortman J."/>
            <person name="Nusbaum C."/>
            <person name="Birren B."/>
        </authorList>
    </citation>
    <scope>NUCLEOTIDE SEQUENCE [LARGE SCALE GENOMIC DNA]</scope>
    <source>
        <strain evidence="5 6">MC67</strain>
    </source>
</reference>
<dbReference type="PATRIC" id="fig|1053219.3.peg.4753"/>
<dbReference type="GO" id="GO:0046353">
    <property type="term" value="F:aminoglycoside 3-N-acetyltransferase activity"/>
    <property type="evidence" value="ECO:0007669"/>
    <property type="project" value="UniProtKB-EC"/>
</dbReference>
<dbReference type="HOGENOM" id="CLU_060091_0_0_9"/>
<sequence length="298" mass="33412">MLCLKMIMLKIKKNMIIYVCTSLKQNGGTIVKMNEIVASTQLPNTIETITNDLKELGIEKGMTVIVHSSLSSIGWVSGGAVAVVEALMKVITEEGTIIMPTQSSDLSDPKHWSRPPVPEDWWQIIRDNVPAFDPRITPTRAMGEVVECFRTYPNVLRSNHPLSSFAAWGKHAEEITANHSLSISFGEESPLRKIYDLDGYILLLGVGYDSNTSIHLSEVRTGARELIKVGAPIIEEGVRVWKEFVEMDYDSDTFVEIGVEYERKGTVTRGKIGNATCRFMRQRDAVDFGTEWFRAKNQ</sequence>
<protein>
    <recommendedName>
        <fullName evidence="4">Aminoglycoside N(3)-acetyltransferase</fullName>
        <ecNumber evidence="4">2.3.1.-</ecNumber>
    </recommendedName>
</protein>
<dbReference type="EMBL" id="AHEN01000042">
    <property type="protein sequence ID" value="EJQ95975.1"/>
    <property type="molecule type" value="Genomic_DNA"/>
</dbReference>
<evidence type="ECO:0000256" key="1">
    <source>
        <dbReference type="ARBA" id="ARBA00006383"/>
    </source>
</evidence>
<keyword evidence="2 4" id="KW-0808">Transferase</keyword>
<evidence type="ECO:0000313" key="5">
    <source>
        <dbReference type="EMBL" id="EJQ95975.1"/>
    </source>
</evidence>
<dbReference type="InterPro" id="IPR003679">
    <property type="entry name" value="Amioglycoside_AcTrfase"/>
</dbReference>
<keyword evidence="3 4" id="KW-0012">Acyltransferase</keyword>
<dbReference type="Pfam" id="PF02522">
    <property type="entry name" value="Antibiotic_NAT"/>
    <property type="match status" value="1"/>
</dbReference>
<dbReference type="PANTHER" id="PTHR11104">
    <property type="entry name" value="AMINOGLYCOSIDE N3-ACETYLTRANSFERASE"/>
    <property type="match status" value="1"/>
</dbReference>
<dbReference type="SUPFAM" id="SSF110710">
    <property type="entry name" value="TTHA0583/YokD-like"/>
    <property type="match status" value="1"/>
</dbReference>
<dbReference type="PANTHER" id="PTHR11104:SF0">
    <property type="entry name" value="SPBETA PROPHAGE-DERIVED AMINOGLYCOSIDE N(3')-ACETYLTRANSFERASE-LIKE PROTEIN YOKD"/>
    <property type="match status" value="1"/>
</dbReference>
<evidence type="ECO:0000256" key="4">
    <source>
        <dbReference type="RuleBase" id="RU365031"/>
    </source>
</evidence>
<accession>J8F5K9</accession>
<evidence type="ECO:0000256" key="2">
    <source>
        <dbReference type="ARBA" id="ARBA00022679"/>
    </source>
</evidence>
<dbReference type="GO" id="GO:0046677">
    <property type="term" value="P:response to antibiotic"/>
    <property type="evidence" value="ECO:0007669"/>
    <property type="project" value="UniProtKB-KW"/>
</dbReference>
<comment type="caution">
    <text evidence="5">The sequence shown here is derived from an EMBL/GenBank/DDBJ whole genome shotgun (WGS) entry which is preliminary data.</text>
</comment>
<name>J8F5K9_BACCE</name>
<keyword evidence="4" id="KW-0046">Antibiotic resistance</keyword>
<evidence type="ECO:0000313" key="6">
    <source>
        <dbReference type="Proteomes" id="UP000006997"/>
    </source>
</evidence>
<gene>
    <name evidence="5" type="ORF">II3_04651</name>
</gene>
<dbReference type="EC" id="2.3.1.-" evidence="4"/>
<comment type="similarity">
    <text evidence="1 4">Belongs to the antibiotic N-acetyltransferase family.</text>
</comment>
<dbReference type="InterPro" id="IPR028345">
    <property type="entry name" value="Antibiotic_NAT-like"/>
</dbReference>
<comment type="catalytic activity">
    <reaction evidence="4">
        <text>a 2-deoxystreptamine antibiotic + acetyl-CoA = an N(3)-acetyl-2-deoxystreptamine antibiotic + CoA + H(+)</text>
        <dbReference type="Rhea" id="RHEA:12665"/>
        <dbReference type="ChEBI" id="CHEBI:15378"/>
        <dbReference type="ChEBI" id="CHEBI:57287"/>
        <dbReference type="ChEBI" id="CHEBI:57288"/>
        <dbReference type="ChEBI" id="CHEBI:57921"/>
        <dbReference type="ChEBI" id="CHEBI:77452"/>
        <dbReference type="EC" id="2.3.1.81"/>
    </reaction>
</comment>
<organism evidence="5 6">
    <name type="scientific">Bacillus cereus MC67</name>
    <dbReference type="NCBI Taxonomy" id="1053219"/>
    <lineage>
        <taxon>Bacteria</taxon>
        <taxon>Bacillati</taxon>
        <taxon>Bacillota</taxon>
        <taxon>Bacilli</taxon>
        <taxon>Bacillales</taxon>
        <taxon>Bacillaceae</taxon>
        <taxon>Bacillus</taxon>
        <taxon>Bacillus cereus group</taxon>
    </lineage>
</organism>
<dbReference type="AlphaFoldDB" id="J8F5K9"/>